<reference evidence="2" key="1">
    <citation type="submission" date="2019-08" db="EMBL/GenBank/DDBJ databases">
        <authorList>
            <person name="Kucharzyk K."/>
            <person name="Murdoch R.W."/>
            <person name="Higgins S."/>
            <person name="Loffler F."/>
        </authorList>
    </citation>
    <scope>NUCLEOTIDE SEQUENCE</scope>
</reference>
<dbReference type="SUPFAM" id="SSF53098">
    <property type="entry name" value="Ribonuclease H-like"/>
    <property type="match status" value="1"/>
</dbReference>
<dbReference type="InterPro" id="IPR012337">
    <property type="entry name" value="RNaseH-like_sf"/>
</dbReference>
<dbReference type="GO" id="GO:0003676">
    <property type="term" value="F:nucleic acid binding"/>
    <property type="evidence" value="ECO:0007669"/>
    <property type="project" value="InterPro"/>
</dbReference>
<dbReference type="PROSITE" id="PS51975">
    <property type="entry name" value="RNASE_H_2"/>
    <property type="match status" value="1"/>
</dbReference>
<dbReference type="InterPro" id="IPR036397">
    <property type="entry name" value="RNaseH_sf"/>
</dbReference>
<evidence type="ECO:0000259" key="1">
    <source>
        <dbReference type="PROSITE" id="PS51975"/>
    </source>
</evidence>
<proteinExistence type="predicted"/>
<dbReference type="AlphaFoldDB" id="A0A645IE02"/>
<sequence length="104" mass="11682">MKLGRALPLVQMHKAESDLVVAAASILARDEFVRRLRKMGDQYQFTFPKGAVQVIGAGKEFVSKHGKEALPMVAKMHFRTSFQVLGLPVPERPKFSFNNKRNPS</sequence>
<name>A0A645IE02_9ZZZZ</name>
<evidence type="ECO:0000313" key="2">
    <source>
        <dbReference type="EMBL" id="MPN49072.1"/>
    </source>
</evidence>
<feature type="domain" description="RNase H type-2" evidence="1">
    <location>
        <begin position="1"/>
        <end position="90"/>
    </location>
</feature>
<dbReference type="EMBL" id="VSSQ01111985">
    <property type="protein sequence ID" value="MPN49072.1"/>
    <property type="molecule type" value="Genomic_DNA"/>
</dbReference>
<dbReference type="GO" id="GO:0004523">
    <property type="term" value="F:RNA-DNA hybrid ribonuclease activity"/>
    <property type="evidence" value="ECO:0007669"/>
    <property type="project" value="UniProtKB-EC"/>
</dbReference>
<dbReference type="Pfam" id="PF01351">
    <property type="entry name" value="RNase_HII"/>
    <property type="match status" value="1"/>
</dbReference>
<protein>
    <submittedName>
        <fullName evidence="2">Ribonuclease HIII</fullName>
        <ecNumber evidence="2">3.1.26.4</ecNumber>
    </submittedName>
</protein>
<organism evidence="2">
    <name type="scientific">bioreactor metagenome</name>
    <dbReference type="NCBI Taxonomy" id="1076179"/>
    <lineage>
        <taxon>unclassified sequences</taxon>
        <taxon>metagenomes</taxon>
        <taxon>ecological metagenomes</taxon>
    </lineage>
</organism>
<dbReference type="EC" id="3.1.26.4" evidence="2"/>
<dbReference type="Gene3D" id="3.30.420.10">
    <property type="entry name" value="Ribonuclease H-like superfamily/Ribonuclease H"/>
    <property type="match status" value="1"/>
</dbReference>
<gene>
    <name evidence="2" type="primary">rnhC_7</name>
    <name evidence="2" type="ORF">SDC9_196685</name>
</gene>
<accession>A0A645IE02</accession>
<dbReference type="InterPro" id="IPR024567">
    <property type="entry name" value="RNase_HII/HIII_dom"/>
</dbReference>
<keyword evidence="2" id="KW-0378">Hydrolase</keyword>
<comment type="caution">
    <text evidence="2">The sequence shown here is derived from an EMBL/GenBank/DDBJ whole genome shotgun (WGS) entry which is preliminary data.</text>
</comment>